<dbReference type="Proteomes" id="UP000660729">
    <property type="component" value="Unassembled WGS sequence"/>
</dbReference>
<proteinExistence type="predicted"/>
<evidence type="ECO:0000313" key="1">
    <source>
        <dbReference type="EMBL" id="KAF7187707.1"/>
    </source>
</evidence>
<reference evidence="1" key="1">
    <citation type="submission" date="2020-04" db="EMBL/GenBank/DDBJ databases">
        <title>Draft genome resource of the tomato pathogen Pseudocercospora fuligena.</title>
        <authorList>
            <person name="Zaccaron A."/>
        </authorList>
    </citation>
    <scope>NUCLEOTIDE SEQUENCE</scope>
    <source>
        <strain evidence="1">PF001</strain>
    </source>
</reference>
<evidence type="ECO:0000313" key="2">
    <source>
        <dbReference type="Proteomes" id="UP000660729"/>
    </source>
</evidence>
<dbReference type="AlphaFoldDB" id="A0A8H6VEP0"/>
<sequence length="81" mass="9210">MLVTLLRRSNCLGNRQYPSLSLSLAARRSSNTALICEMIVRNRVSMQIVVQLLNEAQSIIAYRIALMKSLYSTWCIPLPVR</sequence>
<accession>A0A8H6VEP0</accession>
<comment type="caution">
    <text evidence="1">The sequence shown here is derived from an EMBL/GenBank/DDBJ whole genome shotgun (WGS) entry which is preliminary data.</text>
</comment>
<dbReference type="EMBL" id="JABCIY010000224">
    <property type="protein sequence ID" value="KAF7187707.1"/>
    <property type="molecule type" value="Genomic_DNA"/>
</dbReference>
<organism evidence="1 2">
    <name type="scientific">Pseudocercospora fuligena</name>
    <dbReference type="NCBI Taxonomy" id="685502"/>
    <lineage>
        <taxon>Eukaryota</taxon>
        <taxon>Fungi</taxon>
        <taxon>Dikarya</taxon>
        <taxon>Ascomycota</taxon>
        <taxon>Pezizomycotina</taxon>
        <taxon>Dothideomycetes</taxon>
        <taxon>Dothideomycetidae</taxon>
        <taxon>Mycosphaerellales</taxon>
        <taxon>Mycosphaerellaceae</taxon>
        <taxon>Pseudocercospora</taxon>
    </lineage>
</organism>
<name>A0A8H6VEP0_9PEZI</name>
<gene>
    <name evidence="1" type="ORF">HII31_11046</name>
</gene>
<keyword evidence="2" id="KW-1185">Reference proteome</keyword>
<protein>
    <submittedName>
        <fullName evidence="1">Uncharacterized protein</fullName>
    </submittedName>
</protein>